<evidence type="ECO:0000313" key="3">
    <source>
        <dbReference type="Proteomes" id="UP001597218"/>
    </source>
</evidence>
<dbReference type="Proteomes" id="UP001597218">
    <property type="component" value="Unassembled WGS sequence"/>
</dbReference>
<dbReference type="RefSeq" id="WP_381539467.1">
    <property type="nucleotide sequence ID" value="NZ_JBHUGI010000034.1"/>
</dbReference>
<proteinExistence type="predicted"/>
<dbReference type="EMBL" id="JBHUGI010000034">
    <property type="protein sequence ID" value="MFD1929382.1"/>
    <property type="molecule type" value="Genomic_DNA"/>
</dbReference>
<reference evidence="3" key="1">
    <citation type="journal article" date="2019" name="Int. J. Syst. Evol. Microbiol.">
        <title>The Global Catalogue of Microorganisms (GCM) 10K type strain sequencing project: providing services to taxonomists for standard genome sequencing and annotation.</title>
        <authorList>
            <consortium name="The Broad Institute Genomics Platform"/>
            <consortium name="The Broad Institute Genome Sequencing Center for Infectious Disease"/>
            <person name="Wu L."/>
            <person name="Ma J."/>
        </authorList>
    </citation>
    <scope>NUCLEOTIDE SEQUENCE [LARGE SCALE GENOMIC DNA]</scope>
    <source>
        <strain evidence="3">CGMCC 4.7177</strain>
    </source>
</reference>
<name>A0ABW4SLK3_9BACL</name>
<dbReference type="InterPro" id="IPR011528">
    <property type="entry name" value="NERD"/>
</dbReference>
<evidence type="ECO:0000313" key="2">
    <source>
        <dbReference type="EMBL" id="MFD1929382.1"/>
    </source>
</evidence>
<evidence type="ECO:0000259" key="1">
    <source>
        <dbReference type="PROSITE" id="PS50965"/>
    </source>
</evidence>
<dbReference type="Pfam" id="PF08378">
    <property type="entry name" value="NERD"/>
    <property type="match status" value="1"/>
</dbReference>
<sequence>MTLKAYQIEAGYSGELDVDRILHEIEFPRDTKILKNITLQINPLYTFQIDTLILTPTRAIILEIKKYSGTIQFDEAGGKTIKISNDGFVEKFDCVIHQLIRAKEGLRRWMELRNFNIHIDEILVMANQKTNLDSIPETVHMMYGKQLPRYISELPELNSSLSAQEIKSLASQIMKSQVTWNQTPLCVKYEINPMLLRNGVLCHSCNEVMYRTQGRKWHCAQCGKYGDHEVAHSLHDWFLLIKPTISNKECMDFLLLKSKFAASTTLRKSSLKRIGNPPASIYILNYKRDI</sequence>
<feature type="domain" description="NERD" evidence="1">
    <location>
        <begin position="10"/>
        <end position="132"/>
    </location>
</feature>
<accession>A0ABW4SLK3</accession>
<protein>
    <submittedName>
        <fullName evidence="2">Nuclease-related domain-containing protein</fullName>
    </submittedName>
</protein>
<gene>
    <name evidence="2" type="ORF">ACFSFY_15170</name>
</gene>
<dbReference type="PROSITE" id="PS50965">
    <property type="entry name" value="NERD"/>
    <property type="match status" value="1"/>
</dbReference>
<organism evidence="2 3">
    <name type="scientific">Sporosarcina siberiensis</name>
    <dbReference type="NCBI Taxonomy" id="1365606"/>
    <lineage>
        <taxon>Bacteria</taxon>
        <taxon>Bacillati</taxon>
        <taxon>Bacillota</taxon>
        <taxon>Bacilli</taxon>
        <taxon>Bacillales</taxon>
        <taxon>Caryophanaceae</taxon>
        <taxon>Sporosarcina</taxon>
    </lineage>
</organism>
<keyword evidence="3" id="KW-1185">Reference proteome</keyword>
<comment type="caution">
    <text evidence="2">The sequence shown here is derived from an EMBL/GenBank/DDBJ whole genome shotgun (WGS) entry which is preliminary data.</text>
</comment>